<evidence type="ECO:0000256" key="2">
    <source>
        <dbReference type="ARBA" id="ARBA00023015"/>
    </source>
</evidence>
<dbReference type="PANTHER" id="PTHR30363:SF4">
    <property type="entry name" value="GLYCEROL-3-PHOSPHATE REGULON REPRESSOR"/>
    <property type="match status" value="1"/>
</dbReference>
<gene>
    <name evidence="5" type="ORF">FHS57_003947</name>
</gene>
<dbReference type="SUPFAM" id="SSF46785">
    <property type="entry name" value="Winged helix' DNA-binding domain"/>
    <property type="match status" value="1"/>
</dbReference>
<dbReference type="SMART" id="SM01134">
    <property type="entry name" value="DeoRC"/>
    <property type="match status" value="1"/>
</dbReference>
<dbReference type="InterPro" id="IPR037171">
    <property type="entry name" value="NagB/RpiA_transferase-like"/>
</dbReference>
<dbReference type="InterPro" id="IPR050313">
    <property type="entry name" value="Carb_Metab_HTH_regulators"/>
</dbReference>
<organism evidence="5 6">
    <name type="scientific">Runella defluvii</name>
    <dbReference type="NCBI Taxonomy" id="370973"/>
    <lineage>
        <taxon>Bacteria</taxon>
        <taxon>Pseudomonadati</taxon>
        <taxon>Bacteroidota</taxon>
        <taxon>Cytophagia</taxon>
        <taxon>Cytophagales</taxon>
        <taxon>Spirosomataceae</taxon>
        <taxon>Runella</taxon>
    </lineage>
</organism>
<comment type="caution">
    <text evidence="5">The sequence shown here is derived from an EMBL/GenBank/DDBJ whole genome shotgun (WGS) entry which is preliminary data.</text>
</comment>
<keyword evidence="1" id="KW-0678">Repressor</keyword>
<name>A0A7W5ZQ13_9BACT</name>
<sequence length="249" mass="28472">MIKEERQRLIIEKLNRDQKINLLELSQLLNVSYDSIRRDVIELEDKGLLKKVHGGAVANSYLSFKNTHNYSADQQEVVMLTRKAQKLFYNHQTILMDGGTTNFHIAEQFPKNLEMTVITNSLPLAAVLNEHPKIETILLGGTYHKRYQITIGNQVMKQLEHIRVDLYLMGFNGLDPEVGVTLRHYEESVLKQKMAQAAKKVAICAITEKLHTVETYKVCDLQDIDILITSLKPSDVTLNAFRQQGIELI</sequence>
<proteinExistence type="predicted"/>
<keyword evidence="6" id="KW-1185">Reference proteome</keyword>
<evidence type="ECO:0000313" key="5">
    <source>
        <dbReference type="EMBL" id="MBB3839936.1"/>
    </source>
</evidence>
<dbReference type="PRINTS" id="PR00037">
    <property type="entry name" value="HTHLACR"/>
</dbReference>
<evidence type="ECO:0000256" key="3">
    <source>
        <dbReference type="ARBA" id="ARBA00023163"/>
    </source>
</evidence>
<accession>A0A7W5ZQ13</accession>
<evidence type="ECO:0000259" key="4">
    <source>
        <dbReference type="PROSITE" id="PS51000"/>
    </source>
</evidence>
<dbReference type="Gene3D" id="3.40.50.1360">
    <property type="match status" value="1"/>
</dbReference>
<dbReference type="AlphaFoldDB" id="A0A7W5ZQ13"/>
<evidence type="ECO:0000313" key="6">
    <source>
        <dbReference type="Proteomes" id="UP000541352"/>
    </source>
</evidence>
<evidence type="ECO:0000256" key="1">
    <source>
        <dbReference type="ARBA" id="ARBA00022491"/>
    </source>
</evidence>
<dbReference type="Pfam" id="PF00455">
    <property type="entry name" value="DeoRC"/>
    <property type="match status" value="1"/>
</dbReference>
<dbReference type="Pfam" id="PF08220">
    <property type="entry name" value="HTH_DeoR"/>
    <property type="match status" value="1"/>
</dbReference>
<dbReference type="SUPFAM" id="SSF100950">
    <property type="entry name" value="NagB/RpiA/CoA transferase-like"/>
    <property type="match status" value="1"/>
</dbReference>
<dbReference type="PANTHER" id="PTHR30363">
    <property type="entry name" value="HTH-TYPE TRANSCRIPTIONAL REGULATOR SRLR-RELATED"/>
    <property type="match status" value="1"/>
</dbReference>
<dbReference type="InterPro" id="IPR036388">
    <property type="entry name" value="WH-like_DNA-bd_sf"/>
</dbReference>
<keyword evidence="2" id="KW-0805">Transcription regulation</keyword>
<dbReference type="EMBL" id="JACIBY010000008">
    <property type="protein sequence ID" value="MBB3839936.1"/>
    <property type="molecule type" value="Genomic_DNA"/>
</dbReference>
<dbReference type="InterPro" id="IPR036390">
    <property type="entry name" value="WH_DNA-bd_sf"/>
</dbReference>
<dbReference type="RefSeq" id="WP_183976607.1">
    <property type="nucleotide sequence ID" value="NZ_JACIBY010000008.1"/>
</dbReference>
<keyword evidence="3" id="KW-0804">Transcription</keyword>
<reference evidence="5 6" key="1">
    <citation type="submission" date="2020-08" db="EMBL/GenBank/DDBJ databases">
        <title>Genomic Encyclopedia of Type Strains, Phase IV (KMG-IV): sequencing the most valuable type-strain genomes for metagenomic binning, comparative biology and taxonomic classification.</title>
        <authorList>
            <person name="Goeker M."/>
        </authorList>
    </citation>
    <scope>NUCLEOTIDE SEQUENCE [LARGE SCALE GENOMIC DNA]</scope>
    <source>
        <strain evidence="5 6">DSM 17976</strain>
    </source>
</reference>
<dbReference type="Gene3D" id="1.10.10.10">
    <property type="entry name" value="Winged helix-like DNA-binding domain superfamily/Winged helix DNA-binding domain"/>
    <property type="match status" value="1"/>
</dbReference>
<dbReference type="SMART" id="SM00420">
    <property type="entry name" value="HTH_DEOR"/>
    <property type="match status" value="1"/>
</dbReference>
<dbReference type="PROSITE" id="PS51000">
    <property type="entry name" value="HTH_DEOR_2"/>
    <property type="match status" value="1"/>
</dbReference>
<dbReference type="InterPro" id="IPR001034">
    <property type="entry name" value="DeoR_HTH"/>
</dbReference>
<protein>
    <submittedName>
        <fullName evidence="5">DeoR/GlpR family transcriptional regulator of sugar metabolism</fullName>
    </submittedName>
</protein>
<feature type="domain" description="HTH deoR-type" evidence="4">
    <location>
        <begin position="3"/>
        <end position="58"/>
    </location>
</feature>
<dbReference type="GO" id="GO:0003700">
    <property type="term" value="F:DNA-binding transcription factor activity"/>
    <property type="evidence" value="ECO:0007669"/>
    <property type="project" value="InterPro"/>
</dbReference>
<dbReference type="Proteomes" id="UP000541352">
    <property type="component" value="Unassembled WGS sequence"/>
</dbReference>
<dbReference type="InterPro" id="IPR014036">
    <property type="entry name" value="DeoR-like_C"/>
</dbReference>